<dbReference type="OrthoDB" id="3202396at2759"/>
<keyword evidence="3" id="KW-1185">Reference proteome</keyword>
<comment type="caution">
    <text evidence="2">The sequence shown here is derived from an EMBL/GenBank/DDBJ whole genome shotgun (WGS) entry which is preliminary data.</text>
</comment>
<keyword evidence="1" id="KW-0812">Transmembrane</keyword>
<sequence length="290" mass="32618">MYRPEFQPKLATTNVPLHFKPTTKTYAFLKDGFKFHTILLIGAFSQVILSLILPLRWAIVPPVVLLLNSIITTVIQGRNPLSNEFKTHVVHGRASAQIPSVETAATGHFNSNPAEAPIVVFNIGSQFNHPLGPLAPGVKEMGAFFIKMKQDLIDRREELGLLNVSSWRGDERGSHNTSILTIFFRDVEGLHRFAHEPLHRQAWDWLNAHKSYEHIGVFHETYIVPAKSYETVYLNCRPILLGGSAVKLGKEGEQPRWANALVNANTPALKTQYSRMARDDQGRIPEQEDV</sequence>
<reference evidence="2 3" key="1">
    <citation type="journal article" date="2021" name="Nat. Commun.">
        <title>Genetic determinants of endophytism in the Arabidopsis root mycobiome.</title>
        <authorList>
            <person name="Mesny F."/>
            <person name="Miyauchi S."/>
            <person name="Thiergart T."/>
            <person name="Pickel B."/>
            <person name="Atanasova L."/>
            <person name="Karlsson M."/>
            <person name="Huettel B."/>
            <person name="Barry K.W."/>
            <person name="Haridas S."/>
            <person name="Chen C."/>
            <person name="Bauer D."/>
            <person name="Andreopoulos W."/>
            <person name="Pangilinan J."/>
            <person name="LaButti K."/>
            <person name="Riley R."/>
            <person name="Lipzen A."/>
            <person name="Clum A."/>
            <person name="Drula E."/>
            <person name="Henrissat B."/>
            <person name="Kohler A."/>
            <person name="Grigoriev I.V."/>
            <person name="Martin F.M."/>
            <person name="Hacquard S."/>
        </authorList>
    </citation>
    <scope>NUCLEOTIDE SEQUENCE [LARGE SCALE GENOMIC DNA]</scope>
    <source>
        <strain evidence="2 3">MPI-CAGE-CH-0241</strain>
    </source>
</reference>
<name>A0A9P9AU71_9HYPO</name>
<keyword evidence="1" id="KW-0472">Membrane</keyword>
<dbReference type="EMBL" id="JAGPYM010000007">
    <property type="protein sequence ID" value="KAH6892305.1"/>
    <property type="molecule type" value="Genomic_DNA"/>
</dbReference>
<feature type="transmembrane region" description="Helical" evidence="1">
    <location>
        <begin position="33"/>
        <end position="53"/>
    </location>
</feature>
<evidence type="ECO:0000313" key="3">
    <source>
        <dbReference type="Proteomes" id="UP000777438"/>
    </source>
</evidence>
<dbReference type="InterPro" id="IPR025444">
    <property type="entry name" value="Monooxy_af470"/>
</dbReference>
<dbReference type="Proteomes" id="UP000777438">
    <property type="component" value="Unassembled WGS sequence"/>
</dbReference>
<accession>A0A9P9AU71</accession>
<proteinExistence type="predicted"/>
<organism evidence="2 3">
    <name type="scientific">Thelonectria olida</name>
    <dbReference type="NCBI Taxonomy" id="1576542"/>
    <lineage>
        <taxon>Eukaryota</taxon>
        <taxon>Fungi</taxon>
        <taxon>Dikarya</taxon>
        <taxon>Ascomycota</taxon>
        <taxon>Pezizomycotina</taxon>
        <taxon>Sordariomycetes</taxon>
        <taxon>Hypocreomycetidae</taxon>
        <taxon>Hypocreales</taxon>
        <taxon>Nectriaceae</taxon>
        <taxon>Thelonectria</taxon>
    </lineage>
</organism>
<dbReference type="Pfam" id="PF13826">
    <property type="entry name" value="Monooxy_af470-like"/>
    <property type="match status" value="1"/>
</dbReference>
<protein>
    <submittedName>
        <fullName evidence="2">Uncharacterized protein</fullName>
    </submittedName>
</protein>
<evidence type="ECO:0000313" key="2">
    <source>
        <dbReference type="EMBL" id="KAH6892305.1"/>
    </source>
</evidence>
<dbReference type="AlphaFoldDB" id="A0A9P9AU71"/>
<gene>
    <name evidence="2" type="ORF">B0T10DRAFT_458018</name>
</gene>
<keyword evidence="1" id="KW-1133">Transmembrane helix</keyword>
<evidence type="ECO:0000256" key="1">
    <source>
        <dbReference type="SAM" id="Phobius"/>
    </source>
</evidence>